<gene>
    <name evidence="10" type="primary">LOC108625909</name>
</gene>
<feature type="domain" description="VWFD" evidence="8">
    <location>
        <begin position="1434"/>
        <end position="1626"/>
    </location>
</feature>
<dbReference type="InterPro" id="IPR011030">
    <property type="entry name" value="Lipovitellin_superhlx_dom"/>
</dbReference>
<evidence type="ECO:0000256" key="3">
    <source>
        <dbReference type="ARBA" id="ARBA00023157"/>
    </source>
</evidence>
<dbReference type="Gene3D" id="2.30.230.10">
    <property type="entry name" value="Lipovitellin, beta-sheet shell regions, chain A"/>
    <property type="match status" value="1"/>
</dbReference>
<dbReference type="InterPro" id="IPR015255">
    <property type="entry name" value="Vitellinogen_open_b-sht"/>
</dbReference>
<evidence type="ECO:0000256" key="4">
    <source>
        <dbReference type="ARBA" id="ARBA00023180"/>
    </source>
</evidence>
<dbReference type="InterPro" id="IPR001846">
    <property type="entry name" value="VWF_type-D"/>
</dbReference>
<feature type="domain" description="Vitellogenin" evidence="7">
    <location>
        <begin position="22"/>
        <end position="809"/>
    </location>
</feature>
<dbReference type="InterPro" id="IPR015816">
    <property type="entry name" value="Vitellinogen_b-sht_N"/>
</dbReference>
<evidence type="ECO:0000256" key="1">
    <source>
        <dbReference type="ARBA" id="ARBA00022729"/>
    </source>
</evidence>
<dbReference type="InterPro" id="IPR050733">
    <property type="entry name" value="Vitellogenin/Apolipophorin"/>
</dbReference>
<comment type="caution">
    <text evidence="5">Lacks conserved residue(s) required for the propagation of feature annotation.</text>
</comment>
<dbReference type="PROSITE" id="PS51233">
    <property type="entry name" value="VWFD"/>
    <property type="match status" value="1"/>
</dbReference>
<sequence length="1764" mass="197681">MWLPLTLLVLAGLVSADFEHGWKPGHEYTYLVRSRTLTGLPKLSDQHEGVLIKALLTLQAKDSNKLTGQLTRGQYAHIYKLLPKGWETEISDQMLELVDLPYSGKSFEILLKHGVIRDVVVDRSVPTWEVNFLKSVISQLQVDSQGVNVIKTKEVQAPSDNEPYGSFKAMEDSVSGKCEVQYDITPLPGHVLLAEPELVPMPNLKGDGLHIDIMKTKNFDNCVQKMEYHFGITDNKKWEPGTNGNGKFLWRSATSRVIISGNLKSFTIQSSVTTSKIFVSPRFWDHQNGLVASRMNLTLGGMKPIANPLPLVNNPESTGNLVYTFVDPRDGHRIPRRIVNSNEILTSDSISSVSSSEETNKKNELNLRSFASSASDSSSSISLSKENDFWQPKPSLEDALHIPLLPEFLSGEGKKKNENEDVEDAKQLIMLISNEIEDPSEITTKNTLDKFVGLCNGIRMMNRNQIATLEKNMKFSRNELKSKDKSAATKQNAWAVLRDAVTQAGTGPALLTIKNWIQKSDIGYYEAADVLSRIPKAVRVPTAEYVEAFFELATSQEVKDEPVLENAALIALGELIRISLVDGKSIHNRFPVHTFGRLTSKHDKTVEDKYIPYLASELKASVQKGNSPRIQTLILALGLTGHPKMLSVFEPYLEGNEKMTTFQRTLIVSTLSVLAEINPKLARSVLYKIYLNTMENHELRCTAVFLLLKTNPPLSMLQRMAEFTNIDTNKHVNSAVKSSLESLTKLSNPEWKDLAKKARTASELLTKTDYSYQFSHGIATDIVDNKRNIINELVLNYIGSDDSCIPRALYFGLYSTFGDMKTPPSELLIMMSSVKTFVETSLKTFNQDKETVKSMVDTIVKELNIVADKATPFEGNLLWSSKFIMQFMPFDRHTIDTLLQGLLKSLMDIKQENYINMNKLASYDMTLAFPTETGLPFIYTLRVPMLFKISGTGMAQMNKDLSVKAAGSVRLVCAKKVQGRIGFVTPFDRQLVGAGEDVNLQTYIPVKATLELNIPQHKIQLKTWPLKGEENARLVHHTIRPYTFRRDADTLKQAKKGKHWIVNEDVPEPITVFDRFSFKVNAAASQSDDYWDMDLNDLVNYVIDPWTSDNGDYRETEVLLNLKDDKEKPTILTVAWNCLDLGSTDVTNWKDMAQAVEPTNKDPDSEARRKEFLEEAAKGIKLAKSRVVDIELQTAGKDRASNALTLAWSESNVENKGRILMYWNLDSPKTEICADARIHMKPDTALFYDQAIKSMPKGEFDIDVRYGERCTRGDRINIKGKLTQSNGLRSRIKNTALAKTCEEQMKQGNKILRACQKAADLAMTPDDLQISADIKSETLQTLVNGALSLIDNSDYVGMNVDTVKPRNAGKNKIDIEASLSHDLETVQMSIFTPTMNVVIDDIGLSTLGLDIDDVLDIPEQNLNMNDLVNEDDEPTCMLDKTRVETFDGKDYPLRLGNCWHVVMTTFPKMDVEKPNEKLAIPEDSKVSILSRETQDGRKEVKAILGKHEILLLPGSPQVQVTVNGVNTQITQDKVYQERQGDDVVFEIFKVGDQSIQLVSEEYDVDLTFDGKRLMIQASERYLGSLRGLCGNYDGDAHNDFTGPKNCILKKPELFTASYALTKDECEGESLANAKSIQIEDCLPQNWNRASNVINDVESGRKNAEQVSWGYRKNAQTGEKQCTTHRTKIHETGDKICFTTRPVTSCVDGCSATETKTKNYQFHCMEKNERALSLKKRIEKGANPDLSQKSVSLTHALTVPVACKA</sequence>
<dbReference type="PROSITE" id="PS51211">
    <property type="entry name" value="VITELLOGENIN"/>
    <property type="match status" value="1"/>
</dbReference>
<evidence type="ECO:0000256" key="6">
    <source>
        <dbReference type="SAM" id="SignalP"/>
    </source>
</evidence>
<evidence type="ECO:0000313" key="10">
    <source>
        <dbReference type="RefSeq" id="XP_017881745.1"/>
    </source>
</evidence>
<dbReference type="InterPro" id="IPR001747">
    <property type="entry name" value="Vitellogenin_N"/>
</dbReference>
<dbReference type="SUPFAM" id="SSF56968">
    <property type="entry name" value="Lipovitellin-phosvitin complex, beta-sheet shell regions"/>
    <property type="match status" value="2"/>
</dbReference>
<dbReference type="KEGG" id="ccal:108625909"/>
<dbReference type="Pfam" id="PF01347">
    <property type="entry name" value="Vitellogenin_N"/>
    <property type="match status" value="1"/>
</dbReference>
<keyword evidence="1 6" id="KW-0732">Signal</keyword>
<feature type="chain" id="PRO_5042484241" evidence="6">
    <location>
        <begin position="17"/>
        <end position="1764"/>
    </location>
</feature>
<name>A0AAJ7N7P7_9HYME</name>
<keyword evidence="4" id="KW-0325">Glycoprotein</keyword>
<protein>
    <submittedName>
        <fullName evidence="10">Vitellogenin-like</fullName>
    </submittedName>
</protein>
<dbReference type="Pfam" id="PF09172">
    <property type="entry name" value="Vit_open_b-sht"/>
    <property type="match status" value="1"/>
</dbReference>
<keyword evidence="3" id="KW-1015">Disulfide bond</keyword>
<evidence type="ECO:0000313" key="9">
    <source>
        <dbReference type="Proteomes" id="UP000694925"/>
    </source>
</evidence>
<accession>A0AAJ7N7P7</accession>
<evidence type="ECO:0000259" key="8">
    <source>
        <dbReference type="PROSITE" id="PS51233"/>
    </source>
</evidence>
<dbReference type="FunFam" id="1.25.10.20:FF:000003">
    <property type="entry name" value="Vitellogenin C"/>
    <property type="match status" value="1"/>
</dbReference>
<dbReference type="GO" id="GO:0045735">
    <property type="term" value="F:nutrient reservoir activity"/>
    <property type="evidence" value="ECO:0007669"/>
    <property type="project" value="UniProtKB-KW"/>
</dbReference>
<dbReference type="SMART" id="SM00638">
    <property type="entry name" value="LPD_N"/>
    <property type="match status" value="1"/>
</dbReference>
<dbReference type="Proteomes" id="UP000694925">
    <property type="component" value="Unplaced"/>
</dbReference>
<dbReference type="SMART" id="SM00216">
    <property type="entry name" value="VWD"/>
    <property type="match status" value="1"/>
</dbReference>
<reference evidence="10" key="1">
    <citation type="submission" date="2025-08" db="UniProtKB">
        <authorList>
            <consortium name="RefSeq"/>
        </authorList>
    </citation>
    <scope>IDENTIFICATION</scope>
    <source>
        <tissue evidence="10">Whole body</tissue>
    </source>
</reference>
<dbReference type="GeneID" id="108625909"/>
<dbReference type="RefSeq" id="XP_017881745.1">
    <property type="nucleotide sequence ID" value="XM_018026256.2"/>
</dbReference>
<dbReference type="SUPFAM" id="SSF48431">
    <property type="entry name" value="Lipovitellin-phosvitin complex, superhelical domain"/>
    <property type="match status" value="1"/>
</dbReference>
<dbReference type="SMART" id="SM01169">
    <property type="entry name" value="DUF1943"/>
    <property type="match status" value="1"/>
</dbReference>
<dbReference type="GO" id="GO:0005319">
    <property type="term" value="F:lipid transporter activity"/>
    <property type="evidence" value="ECO:0007669"/>
    <property type="project" value="InterPro"/>
</dbReference>
<dbReference type="PANTHER" id="PTHR23345:SF15">
    <property type="entry name" value="VITELLOGENIN 1-RELATED"/>
    <property type="match status" value="1"/>
</dbReference>
<feature type="signal peptide" evidence="6">
    <location>
        <begin position="1"/>
        <end position="16"/>
    </location>
</feature>
<dbReference type="InterPro" id="IPR015819">
    <property type="entry name" value="Lipid_transp_b-sht_shell"/>
</dbReference>
<evidence type="ECO:0000256" key="2">
    <source>
        <dbReference type="ARBA" id="ARBA00022761"/>
    </source>
</evidence>
<evidence type="ECO:0000259" key="7">
    <source>
        <dbReference type="PROSITE" id="PS51211"/>
    </source>
</evidence>
<keyword evidence="2" id="KW-0758">Storage protein</keyword>
<dbReference type="Pfam" id="PF00094">
    <property type="entry name" value="VWD"/>
    <property type="match status" value="1"/>
</dbReference>
<evidence type="ECO:0000256" key="5">
    <source>
        <dbReference type="PROSITE-ProRule" id="PRU00557"/>
    </source>
</evidence>
<keyword evidence="9" id="KW-1185">Reference proteome</keyword>
<dbReference type="PANTHER" id="PTHR23345">
    <property type="entry name" value="VITELLOGENIN-RELATED"/>
    <property type="match status" value="1"/>
</dbReference>
<dbReference type="Gene3D" id="1.25.10.20">
    <property type="entry name" value="Vitellinogen, superhelical"/>
    <property type="match status" value="1"/>
</dbReference>
<proteinExistence type="predicted"/>
<organism evidence="9 10">
    <name type="scientific">Ceratina calcarata</name>
    <dbReference type="NCBI Taxonomy" id="156304"/>
    <lineage>
        <taxon>Eukaryota</taxon>
        <taxon>Metazoa</taxon>
        <taxon>Ecdysozoa</taxon>
        <taxon>Arthropoda</taxon>
        <taxon>Hexapoda</taxon>
        <taxon>Insecta</taxon>
        <taxon>Pterygota</taxon>
        <taxon>Neoptera</taxon>
        <taxon>Endopterygota</taxon>
        <taxon>Hymenoptera</taxon>
        <taxon>Apocrita</taxon>
        <taxon>Aculeata</taxon>
        <taxon>Apoidea</taxon>
        <taxon>Anthophila</taxon>
        <taxon>Apidae</taxon>
        <taxon>Ceratina</taxon>
        <taxon>Zadontomerus</taxon>
    </lineage>
</organism>
<dbReference type="Gene3D" id="2.20.80.10">
    <property type="entry name" value="Lipovitellin-phosvitin complex, chain A, domain 4"/>
    <property type="match status" value="1"/>
</dbReference>